<feature type="binding site" description="axial binding residue" evidence="8">
    <location>
        <position position="451"/>
    </location>
    <ligand>
        <name>heme</name>
        <dbReference type="ChEBI" id="CHEBI:30413"/>
    </ligand>
    <ligandPart>
        <name>Fe</name>
        <dbReference type="ChEBI" id="CHEBI:18248"/>
    </ligandPart>
</feature>
<keyword evidence="4 8" id="KW-0479">Metal-binding</keyword>
<dbReference type="PANTHER" id="PTHR46206:SF2">
    <property type="entry name" value="CYTOCHROME P450 MONOOXYGENASE AUSG-RELATED"/>
    <property type="match status" value="1"/>
</dbReference>
<dbReference type="InterPro" id="IPR001128">
    <property type="entry name" value="Cyt_P450"/>
</dbReference>
<dbReference type="STRING" id="2512241.A0A553I784"/>
<dbReference type="PROSITE" id="PS00086">
    <property type="entry name" value="CYTOCHROME_P450"/>
    <property type="match status" value="1"/>
</dbReference>
<keyword evidence="12" id="KW-1185">Reference proteome</keyword>
<dbReference type="Pfam" id="PF00067">
    <property type="entry name" value="p450"/>
    <property type="match status" value="1"/>
</dbReference>
<comment type="caution">
    <text evidence="11">The sequence shown here is derived from an EMBL/GenBank/DDBJ whole genome shotgun (WGS) entry which is preliminary data.</text>
</comment>
<evidence type="ECO:0000313" key="11">
    <source>
        <dbReference type="EMBL" id="TRX96044.1"/>
    </source>
</evidence>
<reference evidence="12" key="1">
    <citation type="submission" date="2019-06" db="EMBL/GenBank/DDBJ databases">
        <title>Draft genome sequence of the griseofulvin-producing fungus Xylaria cubensis strain G536.</title>
        <authorList>
            <person name="Mead M.E."/>
            <person name="Raja H.A."/>
            <person name="Steenwyk J.L."/>
            <person name="Knowles S.L."/>
            <person name="Oberlies N.H."/>
            <person name="Rokas A."/>
        </authorList>
    </citation>
    <scope>NUCLEOTIDE SEQUENCE [LARGE SCALE GENOMIC DNA]</scope>
    <source>
        <strain evidence="12">G536</strain>
    </source>
</reference>
<evidence type="ECO:0000313" key="12">
    <source>
        <dbReference type="Proteomes" id="UP000319160"/>
    </source>
</evidence>
<dbReference type="SUPFAM" id="SSF48264">
    <property type="entry name" value="Cytochrome P450"/>
    <property type="match status" value="1"/>
</dbReference>
<evidence type="ECO:0000256" key="3">
    <source>
        <dbReference type="ARBA" id="ARBA00022617"/>
    </source>
</evidence>
<dbReference type="GO" id="GO:0005506">
    <property type="term" value="F:iron ion binding"/>
    <property type="evidence" value="ECO:0007669"/>
    <property type="project" value="InterPro"/>
</dbReference>
<evidence type="ECO:0000256" key="6">
    <source>
        <dbReference type="ARBA" id="ARBA00023004"/>
    </source>
</evidence>
<sequence length="523" mass="59288">MQAASLQLLARFKDAPDWVTGIAIALAIVPLSLLYLRGSMRLYKDFPMMALVEDGLDPKESWFQKGPKTIQEGLRRYRGRPFQVMTGTGPKLVLPHRFAEELKTNENLSHNGAFAKDFFVGYPGFGPIADSLIPELIRTKITPALGLITDDLVDETTAAIQDILGENTEWHEVSIKQDVLKLVTRLSSRLSLGLPKCRDDRWLEITKDYTVHLFASARELRQVPSLLRPFVHWFLPESTRLRRDYQDAQTFITPEVELRKVRARKALEAGEKASKTADVIGWMYELATEKGQKVNYVDGLLEIGLASIHTSTEAITSALLSIVAHPEILQPLRDEVISIIGSEGWSRQTLYKMRLMDSFLKENQRCHPPNAISMNRLVTKDIKLSDGSLLKPGTRFIIPNVYTDPEIYANPEEFDPYRFLRKREKPGQTNSWQHVSLSSSHMAFGYGNHACPGRFFASTEIKIAIAYLLLKYDWIPTTGDEQPGTLVFETNTLVRPTAKLMVKRRKEEVALDCYGARQGFEHI</sequence>
<evidence type="ECO:0000256" key="5">
    <source>
        <dbReference type="ARBA" id="ARBA00023002"/>
    </source>
</evidence>
<organism evidence="11 12">
    <name type="scientific">Xylaria flabelliformis</name>
    <dbReference type="NCBI Taxonomy" id="2512241"/>
    <lineage>
        <taxon>Eukaryota</taxon>
        <taxon>Fungi</taxon>
        <taxon>Dikarya</taxon>
        <taxon>Ascomycota</taxon>
        <taxon>Pezizomycotina</taxon>
        <taxon>Sordariomycetes</taxon>
        <taxon>Xylariomycetidae</taxon>
        <taxon>Xylariales</taxon>
        <taxon>Xylariaceae</taxon>
        <taxon>Xylaria</taxon>
    </lineage>
</organism>
<dbReference type="InterPro" id="IPR002403">
    <property type="entry name" value="Cyt_P450_E_grp-IV"/>
</dbReference>
<dbReference type="Gene3D" id="1.10.630.10">
    <property type="entry name" value="Cytochrome P450"/>
    <property type="match status" value="1"/>
</dbReference>
<keyword evidence="10" id="KW-0472">Membrane</keyword>
<dbReference type="GO" id="GO:0016705">
    <property type="term" value="F:oxidoreductase activity, acting on paired donors, with incorporation or reduction of molecular oxygen"/>
    <property type="evidence" value="ECO:0007669"/>
    <property type="project" value="InterPro"/>
</dbReference>
<comment type="similarity">
    <text evidence="2 9">Belongs to the cytochrome P450 family.</text>
</comment>
<dbReference type="CDD" id="cd11041">
    <property type="entry name" value="CYP503A1-like"/>
    <property type="match status" value="1"/>
</dbReference>
<evidence type="ECO:0000256" key="1">
    <source>
        <dbReference type="ARBA" id="ARBA00001971"/>
    </source>
</evidence>
<evidence type="ECO:0000256" key="8">
    <source>
        <dbReference type="PIRSR" id="PIRSR602403-1"/>
    </source>
</evidence>
<gene>
    <name evidence="11" type="ORF">FHL15_003186</name>
</gene>
<proteinExistence type="inferred from homology"/>
<comment type="cofactor">
    <cofactor evidence="1 8">
        <name>heme</name>
        <dbReference type="ChEBI" id="CHEBI:30413"/>
    </cofactor>
</comment>
<protein>
    <recommendedName>
        <fullName evidence="13">Cytochrome P450 monooxygenase</fullName>
    </recommendedName>
</protein>
<keyword evidence="5 9" id="KW-0560">Oxidoreductase</keyword>
<keyword evidence="6 8" id="KW-0408">Iron</keyword>
<evidence type="ECO:0000256" key="4">
    <source>
        <dbReference type="ARBA" id="ARBA00022723"/>
    </source>
</evidence>
<dbReference type="PANTHER" id="PTHR46206">
    <property type="entry name" value="CYTOCHROME P450"/>
    <property type="match status" value="1"/>
</dbReference>
<dbReference type="EMBL" id="VFLP01000013">
    <property type="protein sequence ID" value="TRX96044.1"/>
    <property type="molecule type" value="Genomic_DNA"/>
</dbReference>
<dbReference type="InterPro" id="IPR036396">
    <property type="entry name" value="Cyt_P450_sf"/>
</dbReference>
<dbReference type="OrthoDB" id="1844152at2759"/>
<evidence type="ECO:0000256" key="9">
    <source>
        <dbReference type="RuleBase" id="RU000461"/>
    </source>
</evidence>
<name>A0A553I784_9PEZI</name>
<keyword evidence="3 8" id="KW-0349">Heme</keyword>
<accession>A0A553I784</accession>
<evidence type="ECO:0000256" key="7">
    <source>
        <dbReference type="ARBA" id="ARBA00023033"/>
    </source>
</evidence>
<keyword evidence="10" id="KW-1133">Transmembrane helix</keyword>
<dbReference type="AlphaFoldDB" id="A0A553I784"/>
<evidence type="ECO:0000256" key="10">
    <source>
        <dbReference type="SAM" id="Phobius"/>
    </source>
</evidence>
<dbReference type="Proteomes" id="UP000319160">
    <property type="component" value="Unassembled WGS sequence"/>
</dbReference>
<keyword evidence="10" id="KW-0812">Transmembrane</keyword>
<dbReference type="PRINTS" id="PR00465">
    <property type="entry name" value="EP450IV"/>
</dbReference>
<dbReference type="GO" id="GO:0020037">
    <property type="term" value="F:heme binding"/>
    <property type="evidence" value="ECO:0007669"/>
    <property type="project" value="InterPro"/>
</dbReference>
<dbReference type="InterPro" id="IPR017972">
    <property type="entry name" value="Cyt_P450_CS"/>
</dbReference>
<dbReference type="GO" id="GO:0004497">
    <property type="term" value="F:monooxygenase activity"/>
    <property type="evidence" value="ECO:0007669"/>
    <property type="project" value="UniProtKB-KW"/>
</dbReference>
<evidence type="ECO:0000256" key="2">
    <source>
        <dbReference type="ARBA" id="ARBA00010617"/>
    </source>
</evidence>
<evidence type="ECO:0008006" key="13">
    <source>
        <dbReference type="Google" id="ProtNLM"/>
    </source>
</evidence>
<keyword evidence="7 9" id="KW-0503">Monooxygenase</keyword>
<feature type="transmembrane region" description="Helical" evidence="10">
    <location>
        <begin position="18"/>
        <end position="36"/>
    </location>
</feature>